<proteinExistence type="predicted"/>
<keyword evidence="4" id="KW-1185">Reference proteome</keyword>
<dbReference type="NCBIfam" id="TIGR02605">
    <property type="entry name" value="CxxC_CxxC_SSSS"/>
    <property type="match status" value="1"/>
</dbReference>
<feature type="region of interest" description="Disordered" evidence="1">
    <location>
        <begin position="46"/>
        <end position="66"/>
    </location>
</feature>
<reference evidence="3 4" key="1">
    <citation type="journal article" date="2012" name="Extremophiles">
        <title>Thermotomaculum hydrothermale gen. nov., sp. nov., a novel heterotrophic thermophile within the phylum Acidobacteria from a deep-sea hydrothermal vent chimney in the Southern Okinawa Trough.</title>
        <authorList>
            <person name="Izumi H."/>
            <person name="Nunoura T."/>
            <person name="Miyazaki M."/>
            <person name="Mino S."/>
            <person name="Toki T."/>
            <person name="Takai K."/>
            <person name="Sako Y."/>
            <person name="Sawabe T."/>
            <person name="Nakagawa S."/>
        </authorList>
    </citation>
    <scope>NUCLEOTIDE SEQUENCE [LARGE SCALE GENOMIC DNA]</scope>
    <source>
        <strain evidence="3 4">AC55</strain>
    </source>
</reference>
<dbReference type="EMBL" id="AP017470">
    <property type="protein sequence ID" value="BBB33212.1"/>
    <property type="molecule type" value="Genomic_DNA"/>
</dbReference>
<dbReference type="AlphaFoldDB" id="A0A7R6SZY7"/>
<evidence type="ECO:0000313" key="4">
    <source>
        <dbReference type="Proteomes" id="UP000595564"/>
    </source>
</evidence>
<gene>
    <name evidence="3" type="ORF">TTHT_1741</name>
</gene>
<dbReference type="Pfam" id="PF09723">
    <property type="entry name" value="Zn_ribbon_8"/>
    <property type="match status" value="1"/>
</dbReference>
<name>A0A7R6SZY7_9BACT</name>
<dbReference type="InterPro" id="IPR013429">
    <property type="entry name" value="Regulatory_FmdB_Zinc_ribbon"/>
</dbReference>
<dbReference type="RefSeq" id="WP_201327515.1">
    <property type="nucleotide sequence ID" value="NZ_AP017470.1"/>
</dbReference>
<dbReference type="Gene3D" id="2.20.28.30">
    <property type="entry name" value="RNA polymerase ii, chain L"/>
    <property type="match status" value="1"/>
</dbReference>
<feature type="compositionally biased region" description="Gly residues" evidence="1">
    <location>
        <begin position="55"/>
        <end position="66"/>
    </location>
</feature>
<evidence type="ECO:0000256" key="1">
    <source>
        <dbReference type="SAM" id="MobiDB-lite"/>
    </source>
</evidence>
<evidence type="ECO:0000259" key="2">
    <source>
        <dbReference type="SMART" id="SM00834"/>
    </source>
</evidence>
<organism evidence="3 4">
    <name type="scientific">Thermotomaculum hydrothermale</name>
    <dbReference type="NCBI Taxonomy" id="981385"/>
    <lineage>
        <taxon>Bacteria</taxon>
        <taxon>Pseudomonadati</taxon>
        <taxon>Acidobacteriota</taxon>
        <taxon>Holophagae</taxon>
        <taxon>Thermotomaculales</taxon>
        <taxon>Thermotomaculaceae</taxon>
        <taxon>Thermotomaculum</taxon>
    </lineage>
</organism>
<dbReference type="Proteomes" id="UP000595564">
    <property type="component" value="Chromosome"/>
</dbReference>
<accession>A0A7R6SZY7</accession>
<dbReference type="SMART" id="SM00834">
    <property type="entry name" value="CxxC_CXXC_SSSS"/>
    <property type="match status" value="1"/>
</dbReference>
<evidence type="ECO:0000313" key="3">
    <source>
        <dbReference type="EMBL" id="BBB33212.1"/>
    </source>
</evidence>
<protein>
    <submittedName>
        <fullName evidence="3">FmdB family regulatory protein</fullName>
    </submittedName>
</protein>
<feature type="domain" description="Putative regulatory protein FmdB zinc ribbon" evidence="2">
    <location>
        <begin position="1"/>
        <end position="43"/>
    </location>
</feature>
<sequence length="66" mass="7028">MPIYEYRCKDCGKTFEKLVFSSAQSENVECEHCKSRNTEKLVSTISSAGLSSSGSTGGSCGYGGFS</sequence>
<dbReference type="KEGG" id="thyd:TTHT_1741"/>